<feature type="domain" description="Peptidase M15A C-terminal" evidence="2">
    <location>
        <begin position="42"/>
        <end position="119"/>
    </location>
</feature>
<sequence length="394" mass="44462">MADYTLDIKGLEAKDRQTYERWAYTQSAIKNALGRLRRLMNEKHPGVKLVITSLYRTQEENDALYHGERRHSWHIEGLAADIRTKNLDSTQRRNVLSFLRESGNFPEVWSKDEGDHIHIQIESGRRRDPNVLTSQASLSTEDDAGDAHLMSYLDSNEPNSNEQIYSSLQTILRPSFSYLANPDMSDKPGATQIGDTWLTVPPQQISTRTTSNHYAFQGIRLEGTPKLPTGQQSFHIDLSAEFPSPDLINNELRHIVAQFKRTPFSTLRNDLAAKSIAPIIGTPIDTTRTLLEPGKGTQEPQLVVTREYQAIPIILKDITISTIPGTPNSLNTSMSLRLFNHLPYSPRYEFVADMESAANAAQARVESRDNNNVDYQSDIVPKTLLWAALRVGRH</sequence>
<name>A0A0G1VTN1_9BACT</name>
<dbReference type="InterPro" id="IPR013230">
    <property type="entry name" value="Peptidase_M15A_C"/>
</dbReference>
<proteinExistence type="predicted"/>
<dbReference type="Pfam" id="PF08291">
    <property type="entry name" value="Peptidase_M15_3"/>
    <property type="match status" value="1"/>
</dbReference>
<dbReference type="AlphaFoldDB" id="A0A0G1VTN1"/>
<dbReference type="Gene3D" id="3.30.1380.10">
    <property type="match status" value="1"/>
</dbReference>
<dbReference type="SUPFAM" id="SSF55166">
    <property type="entry name" value="Hedgehog/DD-peptidase"/>
    <property type="match status" value="1"/>
</dbReference>
<evidence type="ECO:0000259" key="2">
    <source>
        <dbReference type="Pfam" id="PF08291"/>
    </source>
</evidence>
<accession>A0A0G1VTN1</accession>
<dbReference type="InterPro" id="IPR009045">
    <property type="entry name" value="Zn_M74/Hedgehog-like"/>
</dbReference>
<evidence type="ECO:0000256" key="1">
    <source>
        <dbReference type="SAM" id="MobiDB-lite"/>
    </source>
</evidence>
<organism evidence="3 4">
    <name type="scientific">Candidatus Gottesmanbacteria bacterium GW2011_GWB1_49_7</name>
    <dbReference type="NCBI Taxonomy" id="1618448"/>
    <lineage>
        <taxon>Bacteria</taxon>
        <taxon>Candidatus Gottesmaniibacteriota</taxon>
    </lineage>
</organism>
<dbReference type="EMBL" id="LCQD01000057">
    <property type="protein sequence ID" value="KKW09615.1"/>
    <property type="molecule type" value="Genomic_DNA"/>
</dbReference>
<dbReference type="Proteomes" id="UP000034588">
    <property type="component" value="Unassembled WGS sequence"/>
</dbReference>
<evidence type="ECO:0000313" key="4">
    <source>
        <dbReference type="Proteomes" id="UP000034588"/>
    </source>
</evidence>
<comment type="caution">
    <text evidence="3">The sequence shown here is derived from an EMBL/GenBank/DDBJ whole genome shotgun (WGS) entry which is preliminary data.</text>
</comment>
<gene>
    <name evidence="3" type="ORF">UY48_C0057G0003</name>
</gene>
<feature type="region of interest" description="Disordered" evidence="1">
    <location>
        <begin position="122"/>
        <end position="144"/>
    </location>
</feature>
<protein>
    <recommendedName>
        <fullName evidence="2">Peptidase M15A C-terminal domain-containing protein</fullName>
    </recommendedName>
</protein>
<evidence type="ECO:0000313" key="3">
    <source>
        <dbReference type="EMBL" id="KKW09615.1"/>
    </source>
</evidence>
<reference evidence="3 4" key="1">
    <citation type="journal article" date="2015" name="Nature">
        <title>rRNA introns, odd ribosomes, and small enigmatic genomes across a large radiation of phyla.</title>
        <authorList>
            <person name="Brown C.T."/>
            <person name="Hug L.A."/>
            <person name="Thomas B.C."/>
            <person name="Sharon I."/>
            <person name="Castelle C.J."/>
            <person name="Singh A."/>
            <person name="Wilkins M.J."/>
            <person name="Williams K.H."/>
            <person name="Banfield J.F."/>
        </authorList>
    </citation>
    <scope>NUCLEOTIDE SEQUENCE [LARGE SCALE GENOMIC DNA]</scope>
</reference>